<accession>A0A1W1W6G8</accession>
<gene>
    <name evidence="1" type="ORF">SAMN00768000_0138</name>
</gene>
<reference evidence="2" key="1">
    <citation type="submission" date="2017-04" db="EMBL/GenBank/DDBJ databases">
        <authorList>
            <person name="Varghese N."/>
            <person name="Submissions S."/>
        </authorList>
    </citation>
    <scope>NUCLEOTIDE SEQUENCE [LARGE SCALE GENOMIC DNA]</scope>
    <source>
        <strain evidence="2">DSM 9293</strain>
    </source>
</reference>
<dbReference type="RefSeq" id="WP_242940603.1">
    <property type="nucleotide sequence ID" value="NZ_FWWY01000001.1"/>
</dbReference>
<dbReference type="Proteomes" id="UP000192660">
    <property type="component" value="Unassembled WGS sequence"/>
</dbReference>
<organism evidence="1 2">
    <name type="scientific">Sulfobacillus thermosulfidooxidans (strain DSM 9293 / VKM B-1269 / AT-1)</name>
    <dbReference type="NCBI Taxonomy" id="929705"/>
    <lineage>
        <taxon>Bacteria</taxon>
        <taxon>Bacillati</taxon>
        <taxon>Bacillota</taxon>
        <taxon>Clostridia</taxon>
        <taxon>Eubacteriales</taxon>
        <taxon>Clostridiales Family XVII. Incertae Sedis</taxon>
        <taxon>Sulfobacillus</taxon>
    </lineage>
</organism>
<keyword evidence="2" id="KW-1185">Reference proteome</keyword>
<evidence type="ECO:0000313" key="1">
    <source>
        <dbReference type="EMBL" id="SMC01891.1"/>
    </source>
</evidence>
<dbReference type="EMBL" id="FWWY01000001">
    <property type="protein sequence ID" value="SMC01891.1"/>
    <property type="molecule type" value="Genomic_DNA"/>
</dbReference>
<evidence type="ECO:0000313" key="2">
    <source>
        <dbReference type="Proteomes" id="UP000192660"/>
    </source>
</evidence>
<protein>
    <submittedName>
        <fullName evidence="1">Uncharacterized protein</fullName>
    </submittedName>
</protein>
<name>A0A1W1W6G8_SULTA</name>
<sequence length="60" mass="6767">MASRKDSLRKAAHLFGLAAAHYALFGEDFREGDIYNNDAIEVMESYKPNADKINMMIDEA</sequence>
<dbReference type="AlphaFoldDB" id="A0A1W1W6G8"/>
<proteinExistence type="predicted"/>